<dbReference type="Pfam" id="PF00005">
    <property type="entry name" value="ABC_tran"/>
    <property type="match status" value="1"/>
</dbReference>
<dbReference type="InterPro" id="IPR017871">
    <property type="entry name" value="ABC_transporter-like_CS"/>
</dbReference>
<comment type="caution">
    <text evidence="12">The sequence shown here is derived from an EMBL/GenBank/DDBJ whole genome shotgun (WGS) entry which is preliminary data.</text>
</comment>
<feature type="domain" description="ABC transporter" evidence="10">
    <location>
        <begin position="344"/>
        <end position="577"/>
    </location>
</feature>
<dbReference type="Gene3D" id="1.20.1560.10">
    <property type="entry name" value="ABC transporter type 1, transmembrane domain"/>
    <property type="match status" value="1"/>
</dbReference>
<dbReference type="PROSITE" id="PS00211">
    <property type="entry name" value="ABC_TRANSPORTER_1"/>
    <property type="match status" value="1"/>
</dbReference>
<keyword evidence="5" id="KW-0547">Nucleotide-binding</keyword>
<protein>
    <submittedName>
        <fullName evidence="12">ABC transporter ATP-binding protein/permease</fullName>
    </submittedName>
</protein>
<dbReference type="PROSITE" id="PS50893">
    <property type="entry name" value="ABC_TRANSPORTER_2"/>
    <property type="match status" value="1"/>
</dbReference>
<reference evidence="12 13" key="1">
    <citation type="journal article" date="2021" name="ISME Commun">
        <title>Automated analysis of genomic sequences facilitates high-throughput and comprehensive description of bacteria.</title>
        <authorList>
            <person name="Hitch T.C.A."/>
        </authorList>
    </citation>
    <scope>NUCLEOTIDE SEQUENCE [LARGE SCALE GENOMIC DNA]</scope>
    <source>
        <strain evidence="12 13">Sanger_31</strain>
    </source>
</reference>
<dbReference type="EMBL" id="JAOQJZ010000006">
    <property type="protein sequence ID" value="MCU6705688.1"/>
    <property type="molecule type" value="Genomic_DNA"/>
</dbReference>
<keyword evidence="13" id="KW-1185">Reference proteome</keyword>
<feature type="transmembrane region" description="Helical" evidence="9">
    <location>
        <begin position="62"/>
        <end position="80"/>
    </location>
</feature>
<evidence type="ECO:0000256" key="2">
    <source>
        <dbReference type="ARBA" id="ARBA00022448"/>
    </source>
</evidence>
<evidence type="ECO:0000313" key="12">
    <source>
        <dbReference type="EMBL" id="MCU6705688.1"/>
    </source>
</evidence>
<dbReference type="InterPro" id="IPR039421">
    <property type="entry name" value="Type_1_exporter"/>
</dbReference>
<dbReference type="GO" id="GO:0005524">
    <property type="term" value="F:ATP binding"/>
    <property type="evidence" value="ECO:0007669"/>
    <property type="project" value="UniProtKB-KW"/>
</dbReference>
<dbReference type="Gene3D" id="3.40.50.300">
    <property type="entry name" value="P-loop containing nucleotide triphosphate hydrolases"/>
    <property type="match status" value="1"/>
</dbReference>
<evidence type="ECO:0000256" key="8">
    <source>
        <dbReference type="ARBA" id="ARBA00023136"/>
    </source>
</evidence>
<keyword evidence="6 12" id="KW-0067">ATP-binding</keyword>
<feature type="transmembrane region" description="Helical" evidence="9">
    <location>
        <begin position="166"/>
        <end position="184"/>
    </location>
</feature>
<keyword evidence="3" id="KW-1003">Cell membrane</keyword>
<evidence type="ECO:0000256" key="1">
    <source>
        <dbReference type="ARBA" id="ARBA00004651"/>
    </source>
</evidence>
<keyword evidence="4 9" id="KW-0812">Transmembrane</keyword>
<dbReference type="Proteomes" id="UP001208131">
    <property type="component" value="Unassembled WGS sequence"/>
</dbReference>
<name>A0AAE3LHH8_9FIRM</name>
<gene>
    <name evidence="12" type="ORF">OCV57_07090</name>
</gene>
<dbReference type="PANTHER" id="PTHR43394:SF1">
    <property type="entry name" value="ATP-BINDING CASSETTE SUB-FAMILY B MEMBER 10, MITOCHONDRIAL"/>
    <property type="match status" value="1"/>
</dbReference>
<comment type="subcellular location">
    <subcellularLocation>
        <location evidence="1">Cell membrane</location>
        <topology evidence="1">Multi-pass membrane protein</topology>
    </subcellularLocation>
</comment>
<evidence type="ECO:0000256" key="6">
    <source>
        <dbReference type="ARBA" id="ARBA00022840"/>
    </source>
</evidence>
<feature type="transmembrane region" description="Helical" evidence="9">
    <location>
        <begin position="140"/>
        <end position="160"/>
    </location>
</feature>
<evidence type="ECO:0000313" key="13">
    <source>
        <dbReference type="Proteomes" id="UP001208131"/>
    </source>
</evidence>
<proteinExistence type="predicted"/>
<dbReference type="RefSeq" id="WP_195552141.1">
    <property type="nucleotide sequence ID" value="NZ_JAOQJZ010000006.1"/>
</dbReference>
<evidence type="ECO:0000256" key="3">
    <source>
        <dbReference type="ARBA" id="ARBA00022475"/>
    </source>
</evidence>
<accession>A0AAE3LHH8</accession>
<dbReference type="AlphaFoldDB" id="A0AAE3LHH8"/>
<dbReference type="Pfam" id="PF00664">
    <property type="entry name" value="ABC_membrane"/>
    <property type="match status" value="1"/>
</dbReference>
<evidence type="ECO:0000256" key="4">
    <source>
        <dbReference type="ARBA" id="ARBA00022692"/>
    </source>
</evidence>
<dbReference type="InterPro" id="IPR011527">
    <property type="entry name" value="ABC1_TM_dom"/>
</dbReference>
<dbReference type="GO" id="GO:0015421">
    <property type="term" value="F:ABC-type oligopeptide transporter activity"/>
    <property type="evidence" value="ECO:0007669"/>
    <property type="project" value="TreeGrafter"/>
</dbReference>
<evidence type="ECO:0000259" key="10">
    <source>
        <dbReference type="PROSITE" id="PS50893"/>
    </source>
</evidence>
<evidence type="ECO:0000256" key="5">
    <source>
        <dbReference type="ARBA" id="ARBA00022741"/>
    </source>
</evidence>
<keyword evidence="7 9" id="KW-1133">Transmembrane helix</keyword>
<dbReference type="InterPro" id="IPR003439">
    <property type="entry name" value="ABC_transporter-like_ATP-bd"/>
</dbReference>
<dbReference type="InterPro" id="IPR036640">
    <property type="entry name" value="ABC1_TM_sf"/>
</dbReference>
<dbReference type="FunFam" id="3.40.50.300:FF:000221">
    <property type="entry name" value="Multidrug ABC transporter ATP-binding protein"/>
    <property type="match status" value="1"/>
</dbReference>
<evidence type="ECO:0000259" key="11">
    <source>
        <dbReference type="PROSITE" id="PS50929"/>
    </source>
</evidence>
<dbReference type="InterPro" id="IPR003593">
    <property type="entry name" value="AAA+_ATPase"/>
</dbReference>
<keyword evidence="2" id="KW-0813">Transport</keyword>
<feature type="transmembrane region" description="Helical" evidence="9">
    <location>
        <begin position="250"/>
        <end position="274"/>
    </location>
</feature>
<dbReference type="SUPFAM" id="SSF52540">
    <property type="entry name" value="P-loop containing nucleoside triphosphate hydrolases"/>
    <property type="match status" value="1"/>
</dbReference>
<keyword evidence="8 9" id="KW-0472">Membrane</keyword>
<organism evidence="12 13">
    <name type="scientific">Hominimerdicola aceti</name>
    <dbReference type="NCBI Taxonomy" id="2981726"/>
    <lineage>
        <taxon>Bacteria</taxon>
        <taxon>Bacillati</taxon>
        <taxon>Bacillota</taxon>
        <taxon>Clostridia</taxon>
        <taxon>Eubacteriales</taxon>
        <taxon>Oscillospiraceae</taxon>
        <taxon>Hominimerdicola</taxon>
    </lineage>
</organism>
<feature type="domain" description="ABC transmembrane type-1" evidence="11">
    <location>
        <begin position="19"/>
        <end position="309"/>
    </location>
</feature>
<evidence type="ECO:0000256" key="9">
    <source>
        <dbReference type="SAM" id="Phobius"/>
    </source>
</evidence>
<dbReference type="InterPro" id="IPR027417">
    <property type="entry name" value="P-loop_NTPase"/>
</dbReference>
<dbReference type="PROSITE" id="PS50929">
    <property type="entry name" value="ABC_TM1F"/>
    <property type="match status" value="1"/>
</dbReference>
<dbReference type="GO" id="GO:0016887">
    <property type="term" value="F:ATP hydrolysis activity"/>
    <property type="evidence" value="ECO:0007669"/>
    <property type="project" value="InterPro"/>
</dbReference>
<sequence>MFQLQWIWHNLKGYRKFYVTALVLSIVCNALYLTTPYFSKELVDKFLSSKDALFNLEHERKLFWLLLAGMVGFTLLRTICQYTCNMTYELSSQGMIYRIRTHLFRRIENQDMEFYDRNRTGDLMTRLTGDLDMVRHAVAFVFKGMLESCSLFIASSVYFFMVSWKMALLLLAVTPFIFGVVVLLDKKAKPVYVDLREKLSQMNTDAQENISGNRVVKAFAREDYEIEKFQKANKEYSDANKKASLLWLKFFPYMEAFANALSVVMLLGGGFFLIKGEITMGEYVAISGLIWGIANPVRNLGIYVNDMQRFMASAMKVIEIYYARPIITDREDAVDQTERLHGDVEFKDVTFKFGKHIVLDNVNFKIKAGQTVAIMGETGSGKTSLINLIPRFYDTNSGEVLVDGVNVRKRKLSQLRSQIGMATQDVLLFSDTIDGNIAYGDSDMSEEDVKHYAKLAAANEFVEKMPDGYETIVGERGVGLSGGQKQRLSLARALAIKPAILILDDTTSAVDMETEKYIQDSLRNLDFPCTKIIIAQRISSTKDADMIIILDDGKITEMGTHDELIAKKGYYYEVFKLQNDGFGKEAV</sequence>
<dbReference type="PANTHER" id="PTHR43394">
    <property type="entry name" value="ATP-DEPENDENT PERMEASE MDL1, MITOCHONDRIAL"/>
    <property type="match status" value="1"/>
</dbReference>
<evidence type="ECO:0000256" key="7">
    <source>
        <dbReference type="ARBA" id="ARBA00022989"/>
    </source>
</evidence>
<dbReference type="GO" id="GO:0005886">
    <property type="term" value="C:plasma membrane"/>
    <property type="evidence" value="ECO:0007669"/>
    <property type="project" value="UniProtKB-SubCell"/>
</dbReference>
<dbReference type="SUPFAM" id="SSF90123">
    <property type="entry name" value="ABC transporter transmembrane region"/>
    <property type="match status" value="1"/>
</dbReference>
<feature type="transmembrane region" description="Helical" evidence="9">
    <location>
        <begin position="17"/>
        <end position="38"/>
    </location>
</feature>
<dbReference type="CDD" id="cd18542">
    <property type="entry name" value="ABC_6TM_YknU_like"/>
    <property type="match status" value="1"/>
</dbReference>
<dbReference type="SMART" id="SM00382">
    <property type="entry name" value="AAA"/>
    <property type="match status" value="1"/>
</dbReference>